<dbReference type="EMBL" id="QGKX02001290">
    <property type="protein sequence ID" value="KAF3539309.1"/>
    <property type="molecule type" value="Genomic_DNA"/>
</dbReference>
<reference evidence="2" key="1">
    <citation type="submission" date="2019-12" db="EMBL/GenBank/DDBJ databases">
        <title>Genome sequencing and annotation of Brassica cretica.</title>
        <authorList>
            <person name="Studholme D.J."/>
            <person name="Sarris P."/>
        </authorList>
    </citation>
    <scope>NUCLEOTIDE SEQUENCE</scope>
    <source>
        <strain evidence="2">PFS-109/04</strain>
        <tissue evidence="2">Leaf</tissue>
    </source>
</reference>
<feature type="region of interest" description="Disordered" evidence="1">
    <location>
        <begin position="205"/>
        <end position="231"/>
    </location>
</feature>
<evidence type="ECO:0000313" key="2">
    <source>
        <dbReference type="EMBL" id="KAF3539309.1"/>
    </source>
</evidence>
<feature type="compositionally biased region" description="Basic and acidic residues" evidence="1">
    <location>
        <begin position="213"/>
        <end position="224"/>
    </location>
</feature>
<proteinExistence type="predicted"/>
<evidence type="ECO:0000256" key="1">
    <source>
        <dbReference type="SAM" id="MobiDB-lite"/>
    </source>
</evidence>
<protein>
    <submittedName>
        <fullName evidence="2">Uncharacterized protein</fullName>
    </submittedName>
</protein>
<name>A0A8S9Q9L9_BRACR</name>
<accession>A0A8S9Q9L9</accession>
<gene>
    <name evidence="2" type="ORF">F2Q69_00023459</name>
</gene>
<organism evidence="2 3">
    <name type="scientific">Brassica cretica</name>
    <name type="common">Mustard</name>
    <dbReference type="NCBI Taxonomy" id="69181"/>
    <lineage>
        <taxon>Eukaryota</taxon>
        <taxon>Viridiplantae</taxon>
        <taxon>Streptophyta</taxon>
        <taxon>Embryophyta</taxon>
        <taxon>Tracheophyta</taxon>
        <taxon>Spermatophyta</taxon>
        <taxon>Magnoliopsida</taxon>
        <taxon>eudicotyledons</taxon>
        <taxon>Gunneridae</taxon>
        <taxon>Pentapetalae</taxon>
        <taxon>rosids</taxon>
        <taxon>malvids</taxon>
        <taxon>Brassicales</taxon>
        <taxon>Brassicaceae</taxon>
        <taxon>Brassiceae</taxon>
        <taxon>Brassica</taxon>
    </lineage>
</organism>
<comment type="caution">
    <text evidence="2">The sequence shown here is derived from an EMBL/GenBank/DDBJ whole genome shotgun (WGS) entry which is preliminary data.</text>
</comment>
<evidence type="ECO:0000313" key="3">
    <source>
        <dbReference type="Proteomes" id="UP000712600"/>
    </source>
</evidence>
<dbReference type="Proteomes" id="UP000712600">
    <property type="component" value="Unassembled WGS sequence"/>
</dbReference>
<dbReference type="AlphaFoldDB" id="A0A8S9Q9L9"/>
<sequence length="274" mass="29842">MTLLLGGVAYRARPWRVAILGVLLSFRINALPCRVGVIGLVCCCLAVLASALEVCYELFSANKFLKRGLSGTPILPGSVSRNHRGFFFCGKLLVLMEQCPLLFIMVRPNVVIHNLAKKAAELTRRGDEKAKVACDAAYRRPARNVTCVHVSSPEVVGPNSMSGYGFRGSWAWKKSDSGSLRPVTIPTSSDKELWSSSELHSKKHYAPGFGSRDPSKKLRADDGPSSRASASASTRKGEYAISFDFLSITLLSDDVKTCALLHRKIHLAGSLNFL</sequence>